<evidence type="ECO:0000313" key="2">
    <source>
        <dbReference type="EMBL" id="WJZ98584.1"/>
    </source>
</evidence>
<reference evidence="2 3" key="1">
    <citation type="journal article" date="2023" name="Hortic Res">
        <title>The complete reference genome for grapevine (Vitis vinifera L.) genetics and breeding.</title>
        <authorList>
            <person name="Shi X."/>
            <person name="Cao S."/>
            <person name="Wang X."/>
            <person name="Huang S."/>
            <person name="Wang Y."/>
            <person name="Liu Z."/>
            <person name="Liu W."/>
            <person name="Leng X."/>
            <person name="Peng Y."/>
            <person name="Wang N."/>
            <person name="Wang Y."/>
            <person name="Ma Z."/>
            <person name="Xu X."/>
            <person name="Zhang F."/>
            <person name="Xue H."/>
            <person name="Zhong H."/>
            <person name="Wang Y."/>
            <person name="Zhang K."/>
            <person name="Velt A."/>
            <person name="Avia K."/>
            <person name="Holtgrawe D."/>
            <person name="Grimplet J."/>
            <person name="Matus J.T."/>
            <person name="Ware D."/>
            <person name="Wu X."/>
            <person name="Wang H."/>
            <person name="Liu C."/>
            <person name="Fang Y."/>
            <person name="Rustenholz C."/>
            <person name="Cheng Z."/>
            <person name="Xiao H."/>
            <person name="Zhou Y."/>
        </authorList>
    </citation>
    <scope>NUCLEOTIDE SEQUENCE [LARGE SCALE GENOMIC DNA]</scope>
    <source>
        <strain evidence="3">cv. Pinot noir / PN40024</strain>
        <tissue evidence="2">Leaf</tissue>
    </source>
</reference>
<evidence type="ECO:0000313" key="3">
    <source>
        <dbReference type="Proteomes" id="UP001227230"/>
    </source>
</evidence>
<organism evidence="2 3">
    <name type="scientific">Vitis vinifera</name>
    <name type="common">Grape</name>
    <dbReference type="NCBI Taxonomy" id="29760"/>
    <lineage>
        <taxon>Eukaryota</taxon>
        <taxon>Viridiplantae</taxon>
        <taxon>Streptophyta</taxon>
        <taxon>Embryophyta</taxon>
        <taxon>Tracheophyta</taxon>
        <taxon>Spermatophyta</taxon>
        <taxon>Magnoliopsida</taxon>
        <taxon>eudicotyledons</taxon>
        <taxon>Gunneridae</taxon>
        <taxon>Pentapetalae</taxon>
        <taxon>rosids</taxon>
        <taxon>Vitales</taxon>
        <taxon>Vitaceae</taxon>
        <taxon>Viteae</taxon>
        <taxon>Vitis</taxon>
    </lineage>
</organism>
<proteinExistence type="predicted"/>
<evidence type="ECO:0000256" key="1">
    <source>
        <dbReference type="SAM" id="Phobius"/>
    </source>
</evidence>
<feature type="transmembrane region" description="Helical" evidence="1">
    <location>
        <begin position="36"/>
        <end position="55"/>
    </location>
</feature>
<keyword evidence="1" id="KW-1133">Transmembrane helix</keyword>
<accession>A0ABY9CTD8</accession>
<keyword evidence="3" id="KW-1185">Reference proteome</keyword>
<sequence>MERKNRAIPKDSGLTQRLFSWSLEDIYNEDLYKTQVLLFFIIVLFCFRMLGNVSAF</sequence>
<gene>
    <name evidence="2" type="ORF">VitviT2T_017097</name>
</gene>
<name>A0ABY9CTD8_VITVI</name>
<protein>
    <submittedName>
        <fullName evidence="2">Uncharacterized protein</fullName>
    </submittedName>
</protein>
<dbReference type="EMBL" id="CP126658">
    <property type="protein sequence ID" value="WJZ98584.1"/>
    <property type="molecule type" value="Genomic_DNA"/>
</dbReference>
<dbReference type="Proteomes" id="UP001227230">
    <property type="component" value="Chromosome 11"/>
</dbReference>
<keyword evidence="1" id="KW-0812">Transmembrane</keyword>
<keyword evidence="1" id="KW-0472">Membrane</keyword>